<proteinExistence type="inferred from homology"/>
<dbReference type="Pfam" id="PF00135">
    <property type="entry name" value="COesterase"/>
    <property type="match status" value="1"/>
</dbReference>
<dbReference type="Proteomes" id="UP000248349">
    <property type="component" value="Unassembled WGS sequence"/>
</dbReference>
<feature type="chain" id="PRO_5016193574" description="Carboxylic ester hydrolase" evidence="3">
    <location>
        <begin position="24"/>
        <end position="532"/>
    </location>
</feature>
<keyword evidence="6" id="KW-1185">Reference proteome</keyword>
<dbReference type="GO" id="GO:0016787">
    <property type="term" value="F:hydrolase activity"/>
    <property type="evidence" value="ECO:0007669"/>
    <property type="project" value="UniProtKB-KW"/>
</dbReference>
<dbReference type="InterPro" id="IPR019826">
    <property type="entry name" value="Carboxylesterase_B_AS"/>
</dbReference>
<name>A0A318ZB15_9EURO</name>
<sequence length="532" mass="58292">MVSFRGWHSAGLSLVAAAQLGAAALWNTTIPTEYGAVRGYPAFNQTDIAVTAWKGVPFAADTGGENRFRPPQPRPRWNGTLEAKDFGYACPDSQQTYAVDEDCLSVNIWTNANSTDAGLPVFMWIYGGECTSAQPLFDGGGLAQKEVVVVTINYRAGAFAWLAHPELAQESPQGVSGNYGLLDQIEALKWVHRNIANFGGDPKRITVAGQSGGSAGVYHLVNSPLTKGLIHGAIAESGVRYPYDSLIAGLATSYRTMDDALNIGINFTLNHNVSTIAELRTLSMEALLDPRDFEAINWITALDTGEPPKFRPTLDGWAFPATYLELLETGAANDVPFITGNNKDESGASTTTNYTVAEYQYYSAFKYANLSARFFELYPANNDSQADRSWNAAARDTSRVSSYLFANAWAQAYTSPFYTYYWDHAPPGQTQGAYHMSEINYVFNNLYATDLPWTKADWLIADIMSSYWANFVKTGNPNNGSSWTGPGPLVHWPANQQENDTMHLGYTQGVGPIGSPEQVSLITDFFHGQQPW</sequence>
<dbReference type="PROSITE" id="PS00122">
    <property type="entry name" value="CARBOXYLESTERASE_B_1"/>
    <property type="match status" value="1"/>
</dbReference>
<dbReference type="Gene3D" id="3.40.50.1820">
    <property type="entry name" value="alpha/beta hydrolase"/>
    <property type="match status" value="1"/>
</dbReference>
<evidence type="ECO:0000256" key="3">
    <source>
        <dbReference type="RuleBase" id="RU361235"/>
    </source>
</evidence>
<organism evidence="5 6">
    <name type="scientific">Aspergillus saccharolyticus JOP 1030-1</name>
    <dbReference type="NCBI Taxonomy" id="1450539"/>
    <lineage>
        <taxon>Eukaryota</taxon>
        <taxon>Fungi</taxon>
        <taxon>Dikarya</taxon>
        <taxon>Ascomycota</taxon>
        <taxon>Pezizomycotina</taxon>
        <taxon>Eurotiomycetes</taxon>
        <taxon>Eurotiomycetidae</taxon>
        <taxon>Eurotiales</taxon>
        <taxon>Aspergillaceae</taxon>
        <taxon>Aspergillus</taxon>
        <taxon>Aspergillus subgen. Circumdati</taxon>
    </lineage>
</organism>
<keyword evidence="2 3" id="KW-0378">Hydrolase</keyword>
<evidence type="ECO:0000313" key="5">
    <source>
        <dbReference type="EMBL" id="PYH43524.1"/>
    </source>
</evidence>
<dbReference type="AlphaFoldDB" id="A0A318ZB15"/>
<dbReference type="PANTHER" id="PTHR11559">
    <property type="entry name" value="CARBOXYLESTERASE"/>
    <property type="match status" value="1"/>
</dbReference>
<dbReference type="STRING" id="1450539.A0A318ZB15"/>
<dbReference type="OrthoDB" id="408631at2759"/>
<reference evidence="5 6" key="1">
    <citation type="submission" date="2016-12" db="EMBL/GenBank/DDBJ databases">
        <title>The genomes of Aspergillus section Nigri reveals drivers in fungal speciation.</title>
        <authorList>
            <consortium name="DOE Joint Genome Institute"/>
            <person name="Vesth T.C."/>
            <person name="Nybo J."/>
            <person name="Theobald S."/>
            <person name="Brandl J."/>
            <person name="Frisvad J.C."/>
            <person name="Nielsen K.F."/>
            <person name="Lyhne E.K."/>
            <person name="Kogle M.E."/>
            <person name="Kuo A."/>
            <person name="Riley R."/>
            <person name="Clum A."/>
            <person name="Nolan M."/>
            <person name="Lipzen A."/>
            <person name="Salamov A."/>
            <person name="Henrissat B."/>
            <person name="Wiebenga A."/>
            <person name="De Vries R.P."/>
            <person name="Grigoriev I.V."/>
            <person name="Mortensen U.H."/>
            <person name="Andersen M.R."/>
            <person name="Baker S.E."/>
        </authorList>
    </citation>
    <scope>NUCLEOTIDE SEQUENCE [LARGE SCALE GENOMIC DNA]</scope>
    <source>
        <strain evidence="5 6">JOP 1030-1</strain>
    </source>
</reference>
<feature type="signal peptide" evidence="3">
    <location>
        <begin position="1"/>
        <end position="23"/>
    </location>
</feature>
<dbReference type="SUPFAM" id="SSF53474">
    <property type="entry name" value="alpha/beta-Hydrolases"/>
    <property type="match status" value="1"/>
</dbReference>
<protein>
    <recommendedName>
        <fullName evidence="3">Carboxylic ester hydrolase</fullName>
        <ecNumber evidence="3">3.1.1.-</ecNumber>
    </recommendedName>
</protein>
<evidence type="ECO:0000259" key="4">
    <source>
        <dbReference type="Pfam" id="PF00135"/>
    </source>
</evidence>
<dbReference type="RefSeq" id="XP_025429506.1">
    <property type="nucleotide sequence ID" value="XM_025573569.1"/>
</dbReference>
<dbReference type="GeneID" id="37074797"/>
<evidence type="ECO:0000313" key="6">
    <source>
        <dbReference type="Proteomes" id="UP000248349"/>
    </source>
</evidence>
<dbReference type="EMBL" id="KZ821243">
    <property type="protein sequence ID" value="PYH43524.1"/>
    <property type="molecule type" value="Genomic_DNA"/>
</dbReference>
<evidence type="ECO:0000256" key="1">
    <source>
        <dbReference type="ARBA" id="ARBA00005964"/>
    </source>
</evidence>
<accession>A0A318ZB15</accession>
<dbReference type="InterPro" id="IPR029058">
    <property type="entry name" value="AB_hydrolase_fold"/>
</dbReference>
<dbReference type="EC" id="3.1.1.-" evidence="3"/>
<evidence type="ECO:0000256" key="2">
    <source>
        <dbReference type="ARBA" id="ARBA00022801"/>
    </source>
</evidence>
<dbReference type="InterPro" id="IPR050309">
    <property type="entry name" value="Type-B_Carboxylest/Lipase"/>
</dbReference>
<feature type="domain" description="Carboxylesterase type B" evidence="4">
    <location>
        <begin position="28"/>
        <end position="507"/>
    </location>
</feature>
<comment type="similarity">
    <text evidence="1 3">Belongs to the type-B carboxylesterase/lipase family.</text>
</comment>
<keyword evidence="3" id="KW-0732">Signal</keyword>
<dbReference type="InterPro" id="IPR002018">
    <property type="entry name" value="CarbesteraseB"/>
</dbReference>
<gene>
    <name evidence="5" type="ORF">BP01DRAFT_344587</name>
</gene>